<dbReference type="SUPFAM" id="SSF81383">
    <property type="entry name" value="F-box domain"/>
    <property type="match status" value="1"/>
</dbReference>
<evidence type="ECO:0000313" key="3">
    <source>
        <dbReference type="Proteomes" id="UP000008068"/>
    </source>
</evidence>
<reference evidence="3" key="1">
    <citation type="submission" date="2011-07" db="EMBL/GenBank/DDBJ databases">
        <authorList>
            <consortium name="Caenorhabditis brenneri Sequencing and Analysis Consortium"/>
            <person name="Wilson R.K."/>
        </authorList>
    </citation>
    <scope>NUCLEOTIDE SEQUENCE [LARGE SCALE GENOMIC DNA]</scope>
    <source>
        <strain evidence="3">PB2801</strain>
    </source>
</reference>
<dbReference type="InterPro" id="IPR001810">
    <property type="entry name" value="F-box_dom"/>
</dbReference>
<dbReference type="InterPro" id="IPR036047">
    <property type="entry name" value="F-box-like_dom_sf"/>
</dbReference>
<dbReference type="SMART" id="SM00256">
    <property type="entry name" value="FBOX"/>
    <property type="match status" value="2"/>
</dbReference>
<dbReference type="PROSITE" id="PS50181">
    <property type="entry name" value="FBOX"/>
    <property type="match status" value="1"/>
</dbReference>
<dbReference type="AlphaFoldDB" id="G0MR57"/>
<dbReference type="PANTHER" id="PTHR23014">
    <property type="entry name" value="F-BOX A PROTEIN"/>
    <property type="match status" value="1"/>
</dbReference>
<dbReference type="InParanoid" id="G0MR57"/>
<dbReference type="OMA" id="TIHFESS"/>
<evidence type="ECO:0000313" key="2">
    <source>
        <dbReference type="EMBL" id="EGT42086.1"/>
    </source>
</evidence>
<dbReference type="HOGENOM" id="CLU_294967_0_0_1"/>
<organism evidence="3">
    <name type="scientific">Caenorhabditis brenneri</name>
    <name type="common">Nematode worm</name>
    <dbReference type="NCBI Taxonomy" id="135651"/>
    <lineage>
        <taxon>Eukaryota</taxon>
        <taxon>Metazoa</taxon>
        <taxon>Ecdysozoa</taxon>
        <taxon>Nematoda</taxon>
        <taxon>Chromadorea</taxon>
        <taxon>Rhabditida</taxon>
        <taxon>Rhabditina</taxon>
        <taxon>Rhabditomorpha</taxon>
        <taxon>Rhabditoidea</taxon>
        <taxon>Rhabditidae</taxon>
        <taxon>Peloderinae</taxon>
        <taxon>Caenorhabditis</taxon>
    </lineage>
</organism>
<dbReference type="InterPro" id="IPR002900">
    <property type="entry name" value="DUF38/FTH_CAE_spp"/>
</dbReference>
<sequence>MGDAEKKVVSIGGFDIPEHIIGIILEYCHLKEIVRLGKVSKGFRQAIGFLRPDLRITLFDLELDSLEIYCKMKSGPDIVEMQYMKHPRGCIVKSPGSRKEHFVDRNFILAFTMDNFGFLCFQTTPVEFFRLNFQFYSDDEKIQDVELLANEFLKQSIFSFQRRQTPFQVHNFNMNFTHEYQVCNFLRYLDQTVLQKLELHKRYLPLYEKVSSTELSSMLQWNYVDDLNLGDSVYDGPAIDFAHFDRAKVRLEEVTLQELIVLKDAFLASSTFEQFELELISFNENLFLDVFGPPLLFSDEIRGKWLFEYGAHKRFLSISLGSDGTIITYRRENWNEIAETFTTLTAMESILEDVEMCFRKELSKKSLFMMNVKESVKNRLHNIHVYINVENAGLSFELNTESEANQAYYYEDHEDGCMNVFGKERKLVEDQDFVTVLLMDLEFLLKHQTSTVSNLKIYLHTKISDDLKNRDDQQKFATNKFLTNFKKILESRDEPLQVKTFHMNPTSQEQVLTVLPYLEQGILETIHFESSIQHGSPGDSEKVYLEIGEIVKMKQWKEAKRLFVVGLIISTPVNNLLNFQTAVLTLQGITVDGLEILETALQSSSKFLIFDYVDFYATDQNDTNQNRPYDTFGRPSNVYKDNEHRVIKTWYFPIDGSGQDVVIEHRSDKKFTFYRASSNTRKILNKTEWSGLVLLANVVPEVMENILKKLDFRSILVLRKVCRDFRSFIDDTIIEYKPRKLAISVDFNSIETRFGYIGEPIHLYYKDDGNDCILVRENTEKENNHSKLSVKDLDYFSAFFTDLNTILGHPKSILNEFSIAFPFITDNQEIAERMLGRLKEYLQSRNRMISVKKVSIKAAQQSEFMHILPYINPKHLEIIELINQNEREDRLVVYEISKLFQWKMAKELVVKNFVFSLPVEKLTHFLKIECCVDTITVADLVRLKDACLQFPKEFSLECKTFDTEDLHEIFGKPLREITPEGKRTRKWFYKIPNDSESVLQLVMDSSPSIKLTRIPISSVPQKGIIGD</sequence>
<dbReference type="CDD" id="cd22150">
    <property type="entry name" value="F-box_CeFBXA-like"/>
    <property type="match status" value="1"/>
</dbReference>
<dbReference type="eggNOG" id="ENOG502THK6">
    <property type="taxonomic scope" value="Eukaryota"/>
</dbReference>
<accession>G0MR57</accession>
<evidence type="ECO:0000259" key="1">
    <source>
        <dbReference type="PROSITE" id="PS50181"/>
    </source>
</evidence>
<feature type="domain" description="F-box" evidence="1">
    <location>
        <begin position="692"/>
        <end position="741"/>
    </location>
</feature>
<dbReference type="FunCoup" id="G0MR57">
    <property type="interactions" value="252"/>
</dbReference>
<proteinExistence type="predicted"/>
<dbReference type="OrthoDB" id="5819142at2759"/>
<dbReference type="Proteomes" id="UP000008068">
    <property type="component" value="Unassembled WGS sequence"/>
</dbReference>
<dbReference type="PANTHER" id="PTHR23014:SF1">
    <property type="entry name" value="DUF38 DOMAIN-CONTAINING PROTEIN-RELATED"/>
    <property type="match status" value="1"/>
</dbReference>
<dbReference type="EMBL" id="GL379808">
    <property type="protein sequence ID" value="EGT42086.1"/>
    <property type="molecule type" value="Genomic_DNA"/>
</dbReference>
<name>G0MR57_CAEBE</name>
<protein>
    <recommendedName>
        <fullName evidence="1">F-box domain-containing protein</fullName>
    </recommendedName>
</protein>
<keyword evidence="3" id="KW-1185">Reference proteome</keyword>
<dbReference type="Pfam" id="PF00646">
    <property type="entry name" value="F-box"/>
    <property type="match status" value="2"/>
</dbReference>
<dbReference type="Pfam" id="PF01827">
    <property type="entry name" value="FTH"/>
    <property type="match status" value="3"/>
</dbReference>
<gene>
    <name evidence="2" type="ORF">CAEBREN_06891</name>
</gene>